<evidence type="ECO:0000256" key="1">
    <source>
        <dbReference type="ARBA" id="ARBA00022448"/>
    </source>
</evidence>
<dbReference type="InterPro" id="IPR003439">
    <property type="entry name" value="ABC_transporter-like_ATP-bd"/>
</dbReference>
<dbReference type="AlphaFoldDB" id="V2Q9D6"/>
<name>V2Q9D6_9BACT</name>
<evidence type="ECO:0000256" key="3">
    <source>
        <dbReference type="ARBA" id="ARBA00022840"/>
    </source>
</evidence>
<evidence type="ECO:0000313" key="5">
    <source>
        <dbReference type="Proteomes" id="UP000017429"/>
    </source>
</evidence>
<dbReference type="SMART" id="SM00382">
    <property type="entry name" value="AAA"/>
    <property type="match status" value="1"/>
</dbReference>
<dbReference type="PROSITE" id="PS50893">
    <property type="entry name" value="ABC_TRANSPORTER_2"/>
    <property type="match status" value="1"/>
</dbReference>
<dbReference type="GO" id="GO:0005524">
    <property type="term" value="F:ATP binding"/>
    <property type="evidence" value="ECO:0007669"/>
    <property type="project" value="UniProtKB-KW"/>
</dbReference>
<dbReference type="FunFam" id="3.40.50.300:FF:000134">
    <property type="entry name" value="Iron-enterobactin ABC transporter ATP-binding protein"/>
    <property type="match status" value="1"/>
</dbReference>
<dbReference type="PANTHER" id="PTHR42734:SF19">
    <property type="entry name" value="IRON COMPOUNDS ABC TRANSPORTER, ATP-BINDING PROTEIN"/>
    <property type="match status" value="1"/>
</dbReference>
<dbReference type="OrthoDB" id="9809450at2"/>
<dbReference type="InterPro" id="IPR027417">
    <property type="entry name" value="P-loop_NTPase"/>
</dbReference>
<dbReference type="Proteomes" id="UP000017429">
    <property type="component" value="Chromosome"/>
</dbReference>
<dbReference type="Pfam" id="PF00005">
    <property type="entry name" value="ABC_tran"/>
    <property type="match status" value="1"/>
</dbReference>
<evidence type="ECO:0000256" key="2">
    <source>
        <dbReference type="ARBA" id="ARBA00022741"/>
    </source>
</evidence>
<dbReference type="KEGG" id="msch:N508_000080"/>
<dbReference type="SUPFAM" id="SSF52540">
    <property type="entry name" value="P-loop containing nucleoside triphosphate hydrolases"/>
    <property type="match status" value="1"/>
</dbReference>
<dbReference type="eggNOG" id="COG1120">
    <property type="taxonomic scope" value="Bacteria"/>
</dbReference>
<dbReference type="RefSeq" id="WP_023276728.1">
    <property type="nucleotide sequence ID" value="NZ_CP097562.1"/>
</dbReference>
<protein>
    <submittedName>
        <fullName evidence="4">Fe(3+) dicitrate transport ATP-binding protein FecE</fullName>
    </submittedName>
</protein>
<dbReference type="InterPro" id="IPR050153">
    <property type="entry name" value="Metal_Ion_Import_ABC"/>
</dbReference>
<dbReference type="PANTHER" id="PTHR42734">
    <property type="entry name" value="METAL TRANSPORT SYSTEM ATP-BINDING PROTEIN TM_0124-RELATED"/>
    <property type="match status" value="1"/>
</dbReference>
<evidence type="ECO:0000313" key="4">
    <source>
        <dbReference type="EMBL" id="USF23027.1"/>
    </source>
</evidence>
<dbReference type="InterPro" id="IPR003593">
    <property type="entry name" value="AAA+_ATPase"/>
</dbReference>
<reference evidence="4" key="2">
    <citation type="submission" date="2022-05" db="EMBL/GenBank/DDBJ databases">
        <authorList>
            <person name="Proctor A.L."/>
            <person name="Phillips G.J."/>
            <person name="Wannemuehler M.J."/>
        </authorList>
    </citation>
    <scope>NUCLEOTIDE SEQUENCE</scope>
    <source>
        <strain evidence="4">ASF457</strain>
    </source>
</reference>
<proteinExistence type="predicted"/>
<keyword evidence="3 4" id="KW-0067">ATP-binding</keyword>
<gene>
    <name evidence="4" type="primary">fecE</name>
    <name evidence="4" type="ORF">N508_000080</name>
</gene>
<dbReference type="Gene3D" id="3.40.50.300">
    <property type="entry name" value="P-loop containing nucleotide triphosphate hydrolases"/>
    <property type="match status" value="1"/>
</dbReference>
<organism evidence="4 5">
    <name type="scientific">Mucispirillum schaedleri ASF457</name>
    <dbReference type="NCBI Taxonomy" id="1379858"/>
    <lineage>
        <taxon>Bacteria</taxon>
        <taxon>Pseudomonadati</taxon>
        <taxon>Deferribacterota</taxon>
        <taxon>Deferribacteres</taxon>
        <taxon>Deferribacterales</taxon>
        <taxon>Mucispirillaceae</taxon>
        <taxon>Mucispirillum</taxon>
    </lineage>
</organism>
<accession>V2Q9D6</accession>
<keyword evidence="2" id="KW-0547">Nucleotide-binding</keyword>
<keyword evidence="5" id="KW-1185">Reference proteome</keyword>
<reference evidence="4" key="3">
    <citation type="submission" date="2022-06" db="EMBL/GenBank/DDBJ databases">
        <title>Resources to Facilitate Use of the Altered Schaedler Flora (ASF) Mouse Model to Study Microbiome Function.</title>
        <authorList>
            <person name="Proctor A."/>
            <person name="Parvinroo S."/>
            <person name="Richie T."/>
            <person name="Jia X."/>
            <person name="Lee S.T.M."/>
            <person name="Karp P.D."/>
            <person name="Paley S."/>
            <person name="Kostic A.D."/>
            <person name="Pierre J.F."/>
            <person name="Wannemuehler M.J."/>
            <person name="Phillips G.J."/>
        </authorList>
    </citation>
    <scope>NUCLEOTIDE SEQUENCE</scope>
    <source>
        <strain evidence="4">ASF457</strain>
    </source>
</reference>
<sequence>MLEIKNLNFYYGNNHILKNISFNAESGSLWGLMGPNGSGKTTFFKCILGLLKHTGSQIKINHLDYEKLNTSKLAKLISYVPQEHKPPFPFTVREMILMGRSPYMGGIFGLKKEDYIEAEKAIEMVNIADISDKPVTALSGGQRQLTLIARSIAQNAPVMILDEPTSALDFNNQITIWKILKKLAETGKLIIACSHDPNHILWFAENTLVIKNGEILANGKTDDVITNSLLKEIYGIEYNILHNDNSKIIQPVL</sequence>
<reference evidence="4" key="1">
    <citation type="journal article" date="2014" name="Genome Announc.">
        <title>Draft genome sequences of the altered schaedler flora, a defined bacterial community from gnotobiotic mice.</title>
        <authorList>
            <person name="Wannemuehler M.J."/>
            <person name="Overstreet A.M."/>
            <person name="Ward D.V."/>
            <person name="Phillips G.J."/>
        </authorList>
    </citation>
    <scope>NUCLEOTIDE SEQUENCE</scope>
    <source>
        <strain evidence="4">ASF457</strain>
    </source>
</reference>
<dbReference type="GO" id="GO:0016887">
    <property type="term" value="F:ATP hydrolysis activity"/>
    <property type="evidence" value="ECO:0007669"/>
    <property type="project" value="InterPro"/>
</dbReference>
<keyword evidence="1" id="KW-0813">Transport</keyword>
<dbReference type="EMBL" id="CP097562">
    <property type="protein sequence ID" value="USF23027.1"/>
    <property type="molecule type" value="Genomic_DNA"/>
</dbReference>